<dbReference type="InterPro" id="IPR005162">
    <property type="entry name" value="Retrotrans_gag_dom"/>
</dbReference>
<dbReference type="Pfam" id="PF03732">
    <property type="entry name" value="Retrotrans_gag"/>
    <property type="match status" value="1"/>
</dbReference>
<dbReference type="PANTHER" id="PTHR33223:SF6">
    <property type="entry name" value="CCHC-TYPE DOMAIN-CONTAINING PROTEIN"/>
    <property type="match status" value="1"/>
</dbReference>
<feature type="compositionally biased region" description="Low complexity" evidence="1">
    <location>
        <begin position="64"/>
        <end position="79"/>
    </location>
</feature>
<dbReference type="PANTHER" id="PTHR33223">
    <property type="entry name" value="CCHC-TYPE DOMAIN-CONTAINING PROTEIN"/>
    <property type="match status" value="1"/>
</dbReference>
<sequence length="381" mass="41909">MRLSPELSDSSVPPVYRRKHRRWIPPSPSLNTSTPEDPEDQYSGEPNDESDIASYSGKPDADSDVASYSPSPSSSSQASAICPAVPPTYVNVAPLPIFRGEPGECPAAHLARFDRVCRANNATTVDTVVRIFPVTLDGDAALWYDLAVEPHPSMPWEEIRSAFLRAYRRPDFADRARSELMTIRQWDGEGVNAYHLRLQRILKRWPDHGIPDGLLKGIFIDGLKEEHQDWIVPQRPATLAEAVELALNWEQAESARETRRRNEVGNRGGGAGEGRCGFCDGAHEENVCDVRRRLKELWLRNKEGGWGGVGGGGGGKVVGMLSPSGSLARRGGEGEEGGTGRVVSLRRSQSQSQCQCWKHQCWKKYEKSNSGVNDGNPGAPE</sequence>
<feature type="compositionally biased region" description="Acidic residues" evidence="1">
    <location>
        <begin position="36"/>
        <end position="51"/>
    </location>
</feature>
<feature type="region of interest" description="Disordered" evidence="1">
    <location>
        <begin position="324"/>
        <end position="353"/>
    </location>
</feature>
<feature type="domain" description="Retrotransposon gag" evidence="2">
    <location>
        <begin position="130"/>
        <end position="225"/>
    </location>
</feature>
<comment type="caution">
    <text evidence="3">The sequence shown here is derived from an EMBL/GenBank/DDBJ whole genome shotgun (WGS) entry which is preliminary data.</text>
</comment>
<accession>A0A8K0MW00</accession>
<organism evidence="3 4">
    <name type="scientific">Cocos nucifera</name>
    <name type="common">Coconut palm</name>
    <dbReference type="NCBI Taxonomy" id="13894"/>
    <lineage>
        <taxon>Eukaryota</taxon>
        <taxon>Viridiplantae</taxon>
        <taxon>Streptophyta</taxon>
        <taxon>Embryophyta</taxon>
        <taxon>Tracheophyta</taxon>
        <taxon>Spermatophyta</taxon>
        <taxon>Magnoliopsida</taxon>
        <taxon>Liliopsida</taxon>
        <taxon>Arecaceae</taxon>
        <taxon>Arecoideae</taxon>
        <taxon>Cocoseae</taxon>
        <taxon>Attaleinae</taxon>
        <taxon>Cocos</taxon>
    </lineage>
</organism>
<dbReference type="OrthoDB" id="686606at2759"/>
<reference evidence="3" key="2">
    <citation type="submission" date="2019-07" db="EMBL/GenBank/DDBJ databases">
        <authorList>
            <person name="Yang Y."/>
            <person name="Bocs S."/>
            <person name="Baudouin L."/>
        </authorList>
    </citation>
    <scope>NUCLEOTIDE SEQUENCE</scope>
    <source>
        <tissue evidence="3">Spear leaf of Hainan Tall coconut</tissue>
    </source>
</reference>
<name>A0A8K0MW00_COCNU</name>
<evidence type="ECO:0000256" key="1">
    <source>
        <dbReference type="SAM" id="MobiDB-lite"/>
    </source>
</evidence>
<reference evidence="3" key="1">
    <citation type="journal article" date="2017" name="Gigascience">
        <title>The genome draft of coconut (Cocos nucifera).</title>
        <authorList>
            <person name="Xiao Y."/>
            <person name="Xu P."/>
            <person name="Fan H."/>
            <person name="Baudouin L."/>
            <person name="Xia W."/>
            <person name="Bocs S."/>
            <person name="Xu J."/>
            <person name="Li Q."/>
            <person name="Guo A."/>
            <person name="Zhou L."/>
            <person name="Li J."/>
            <person name="Wu Y."/>
            <person name="Ma Z."/>
            <person name="Armero A."/>
            <person name="Issali A.E."/>
            <person name="Liu N."/>
            <person name="Peng M."/>
            <person name="Yang Y."/>
        </authorList>
    </citation>
    <scope>NUCLEOTIDE SEQUENCE</scope>
    <source>
        <tissue evidence="3">Spear leaf of Hainan Tall coconut</tissue>
    </source>
</reference>
<proteinExistence type="predicted"/>
<dbReference type="EMBL" id="CM017873">
    <property type="protein sequence ID" value="KAG1330290.1"/>
    <property type="molecule type" value="Genomic_DNA"/>
</dbReference>
<evidence type="ECO:0000259" key="2">
    <source>
        <dbReference type="Pfam" id="PF03732"/>
    </source>
</evidence>
<evidence type="ECO:0000313" key="4">
    <source>
        <dbReference type="Proteomes" id="UP000797356"/>
    </source>
</evidence>
<evidence type="ECO:0000313" key="3">
    <source>
        <dbReference type="EMBL" id="KAG1330290.1"/>
    </source>
</evidence>
<keyword evidence="4" id="KW-1185">Reference proteome</keyword>
<protein>
    <recommendedName>
        <fullName evidence="2">Retrotransposon gag domain-containing protein</fullName>
    </recommendedName>
</protein>
<gene>
    <name evidence="3" type="ORF">COCNU_02G002580</name>
</gene>
<feature type="region of interest" description="Disordered" evidence="1">
    <location>
        <begin position="1"/>
        <end position="79"/>
    </location>
</feature>
<dbReference type="AlphaFoldDB" id="A0A8K0MW00"/>
<dbReference type="Proteomes" id="UP000797356">
    <property type="component" value="Chromosome 2"/>
</dbReference>